<dbReference type="Pfam" id="PF08240">
    <property type="entry name" value="ADH_N"/>
    <property type="match status" value="1"/>
</dbReference>
<keyword evidence="5" id="KW-1185">Reference proteome</keyword>
<dbReference type="Pfam" id="PF13602">
    <property type="entry name" value="ADH_zinc_N_2"/>
    <property type="match status" value="1"/>
</dbReference>
<evidence type="ECO:0000313" key="5">
    <source>
        <dbReference type="Proteomes" id="UP001397290"/>
    </source>
</evidence>
<name>A0AAW0S6X1_9HYPO</name>
<gene>
    <name evidence="4" type="ORF">G3M48_007019</name>
</gene>
<dbReference type="CDD" id="cd05289">
    <property type="entry name" value="MDR_like_2"/>
    <property type="match status" value="1"/>
</dbReference>
<comment type="pathway">
    <text evidence="1">Secondary metabolite biosynthesis.</text>
</comment>
<proteinExistence type="predicted"/>
<dbReference type="SUPFAM" id="SSF51735">
    <property type="entry name" value="NAD(P)-binding Rossmann-fold domains"/>
    <property type="match status" value="1"/>
</dbReference>
<dbReference type="InterPro" id="IPR036291">
    <property type="entry name" value="NAD(P)-bd_dom_sf"/>
</dbReference>
<protein>
    <recommendedName>
        <fullName evidence="3">Enoyl reductase (ER) domain-containing protein</fullName>
    </recommendedName>
</protein>
<dbReference type="Proteomes" id="UP001397290">
    <property type="component" value="Unassembled WGS sequence"/>
</dbReference>
<dbReference type="SMART" id="SM00829">
    <property type="entry name" value="PKS_ER"/>
    <property type="match status" value="1"/>
</dbReference>
<dbReference type="InterPro" id="IPR011032">
    <property type="entry name" value="GroES-like_sf"/>
</dbReference>
<dbReference type="InterPro" id="IPR020843">
    <property type="entry name" value="ER"/>
</dbReference>
<feature type="region of interest" description="Disordered" evidence="2">
    <location>
        <begin position="294"/>
        <end position="314"/>
    </location>
</feature>
<evidence type="ECO:0000259" key="3">
    <source>
        <dbReference type="SMART" id="SM00829"/>
    </source>
</evidence>
<dbReference type="InterPro" id="IPR050700">
    <property type="entry name" value="YIM1/Zinc_Alcohol_DH_Fams"/>
</dbReference>
<comment type="caution">
    <text evidence="4">The sequence shown here is derived from an EMBL/GenBank/DDBJ whole genome shotgun (WGS) entry which is preliminary data.</text>
</comment>
<sequence length="379" mass="40730">MRGSGLPMLVRLVRCKRHNTAQSIKEAAQRYPSTQHIQPSTTQAAVQNRSRRKKSAMPETMRAVQVLGEKSSPQLSLSSTFPMPSATGDEVLIRVSAAAITADEVSWPEVYESNRIPGHDIAGTVVSLGADYKGAARPGDEVFAMIKAAARAGGQADYVPVSGREIAPRPRRLSAAEAAALPIPVLTAWEALQEHAAIQKGDRILVTGASGAVGTMLVQVAGRLLGAEVVALASLKSHPQLRSRGASHCVDYNAPGWESSFGSVDAVFDTVGGHVYKKSWRSLRQGGTMVTVADPPPPWAFNRGNNRGKPEELRENPDAKHVYFVVTANGENLEKMAAFFDSGVLQPLAVVEFEAEQALEAWEYAARRGRDGKAVIRFS</sequence>
<feature type="domain" description="Enoyl reductase (ER)" evidence="3">
    <location>
        <begin position="68"/>
        <end position="376"/>
    </location>
</feature>
<dbReference type="Gene3D" id="3.40.50.720">
    <property type="entry name" value="NAD(P)-binding Rossmann-like Domain"/>
    <property type="match status" value="1"/>
</dbReference>
<organism evidence="4 5">
    <name type="scientific">Beauveria asiatica</name>
    <dbReference type="NCBI Taxonomy" id="1069075"/>
    <lineage>
        <taxon>Eukaryota</taxon>
        <taxon>Fungi</taxon>
        <taxon>Dikarya</taxon>
        <taxon>Ascomycota</taxon>
        <taxon>Pezizomycotina</taxon>
        <taxon>Sordariomycetes</taxon>
        <taxon>Hypocreomycetidae</taxon>
        <taxon>Hypocreales</taxon>
        <taxon>Cordycipitaceae</taxon>
        <taxon>Beauveria</taxon>
    </lineage>
</organism>
<dbReference type="InterPro" id="IPR013154">
    <property type="entry name" value="ADH-like_N"/>
</dbReference>
<reference evidence="4 5" key="1">
    <citation type="submission" date="2020-02" db="EMBL/GenBank/DDBJ databases">
        <title>Comparative genomics of the hypocrealean fungal genus Beauvera.</title>
        <authorList>
            <person name="Showalter D.N."/>
            <person name="Bushley K.E."/>
            <person name="Rehner S.A."/>
        </authorList>
    </citation>
    <scope>NUCLEOTIDE SEQUENCE [LARGE SCALE GENOMIC DNA]</scope>
    <source>
        <strain evidence="4 5">ARSEF4384</strain>
    </source>
</reference>
<dbReference type="PANTHER" id="PTHR11695:SF294">
    <property type="entry name" value="RETICULON-4-INTERACTING PROTEIN 1, MITOCHONDRIAL"/>
    <property type="match status" value="1"/>
</dbReference>
<dbReference type="PANTHER" id="PTHR11695">
    <property type="entry name" value="ALCOHOL DEHYDROGENASE RELATED"/>
    <property type="match status" value="1"/>
</dbReference>
<evidence type="ECO:0000256" key="2">
    <source>
        <dbReference type="SAM" id="MobiDB-lite"/>
    </source>
</evidence>
<dbReference type="EMBL" id="JAAHCF010000049">
    <property type="protein sequence ID" value="KAK8149426.1"/>
    <property type="molecule type" value="Genomic_DNA"/>
</dbReference>
<dbReference type="Gene3D" id="3.90.180.10">
    <property type="entry name" value="Medium-chain alcohol dehydrogenases, catalytic domain"/>
    <property type="match status" value="1"/>
</dbReference>
<evidence type="ECO:0000256" key="1">
    <source>
        <dbReference type="ARBA" id="ARBA00005179"/>
    </source>
</evidence>
<dbReference type="GO" id="GO:0016491">
    <property type="term" value="F:oxidoreductase activity"/>
    <property type="evidence" value="ECO:0007669"/>
    <property type="project" value="InterPro"/>
</dbReference>
<dbReference type="SUPFAM" id="SSF50129">
    <property type="entry name" value="GroES-like"/>
    <property type="match status" value="1"/>
</dbReference>
<dbReference type="AlphaFoldDB" id="A0AAW0S6X1"/>
<evidence type="ECO:0000313" key="4">
    <source>
        <dbReference type="EMBL" id="KAK8149426.1"/>
    </source>
</evidence>
<accession>A0AAW0S6X1</accession>